<dbReference type="PANTHER" id="PTHR42951:SF14">
    <property type="entry name" value="METALLO-BETA-LACTAMASE SUPERFAMILY PROTEIN"/>
    <property type="match status" value="1"/>
</dbReference>
<dbReference type="SUPFAM" id="SSF56281">
    <property type="entry name" value="Metallo-hydrolase/oxidoreductase"/>
    <property type="match status" value="1"/>
</dbReference>
<accession>A0A9Q8QAS4</accession>
<dbReference type="InterPro" id="IPR001279">
    <property type="entry name" value="Metallo-B-lactamas"/>
</dbReference>
<dbReference type="CDD" id="cd07739">
    <property type="entry name" value="metallo-hydrolase-like_MBL-fold"/>
    <property type="match status" value="1"/>
</dbReference>
<dbReference type="PANTHER" id="PTHR42951">
    <property type="entry name" value="METALLO-BETA-LACTAMASE DOMAIN-CONTAINING"/>
    <property type="match status" value="1"/>
</dbReference>
<dbReference type="Pfam" id="PF00753">
    <property type="entry name" value="Lactamase_B"/>
    <property type="match status" value="1"/>
</dbReference>
<proteinExistence type="predicted"/>
<evidence type="ECO:0000313" key="3">
    <source>
        <dbReference type="Proteomes" id="UP000829364"/>
    </source>
</evidence>
<dbReference type="OrthoDB" id="536211at2759"/>
<dbReference type="SMART" id="SM00849">
    <property type="entry name" value="Lactamase_B"/>
    <property type="match status" value="1"/>
</dbReference>
<dbReference type="InterPro" id="IPR050855">
    <property type="entry name" value="NDM-1-like"/>
</dbReference>
<protein>
    <recommendedName>
        <fullName evidence="1">Metallo-beta-lactamase domain-containing protein</fullName>
    </recommendedName>
</protein>
<dbReference type="Proteomes" id="UP000829364">
    <property type="component" value="Chromosome 2"/>
</dbReference>
<dbReference type="AlphaFoldDB" id="A0A9Q8QAS4"/>
<dbReference type="Gene3D" id="3.60.15.10">
    <property type="entry name" value="Ribonuclease Z/Hydroxyacylglutathione hydrolase-like"/>
    <property type="match status" value="1"/>
</dbReference>
<organism evidence="2 3">
    <name type="scientific">Purpureocillium takamizusanense</name>
    <dbReference type="NCBI Taxonomy" id="2060973"/>
    <lineage>
        <taxon>Eukaryota</taxon>
        <taxon>Fungi</taxon>
        <taxon>Dikarya</taxon>
        <taxon>Ascomycota</taxon>
        <taxon>Pezizomycotina</taxon>
        <taxon>Sordariomycetes</taxon>
        <taxon>Hypocreomycetidae</taxon>
        <taxon>Hypocreales</taxon>
        <taxon>Ophiocordycipitaceae</taxon>
        <taxon>Purpureocillium</taxon>
    </lineage>
</organism>
<evidence type="ECO:0000313" key="2">
    <source>
        <dbReference type="EMBL" id="UNI17154.1"/>
    </source>
</evidence>
<dbReference type="GeneID" id="72065487"/>
<feature type="domain" description="Metallo-beta-lactamase" evidence="1">
    <location>
        <begin position="30"/>
        <end position="218"/>
    </location>
</feature>
<dbReference type="KEGG" id="ptkz:JDV02_003530"/>
<evidence type="ECO:0000259" key="1">
    <source>
        <dbReference type="SMART" id="SM00849"/>
    </source>
</evidence>
<reference evidence="2" key="1">
    <citation type="submission" date="2021-11" db="EMBL/GenBank/DDBJ databases">
        <title>Purpureocillium_takamizusanense_genome.</title>
        <authorList>
            <person name="Nguyen N.-H."/>
        </authorList>
    </citation>
    <scope>NUCLEOTIDE SEQUENCE</scope>
    <source>
        <strain evidence="2">PT3</strain>
    </source>
</reference>
<gene>
    <name evidence="2" type="ORF">JDV02_003530</name>
</gene>
<sequence>MGLNFEVFYSKRPSVTRSGPPGHDELKWVPTTSTMIFGAQDAVLVDTQLTEDAGKELLDWAVAMGKNVTHIYITHAHGDHFFGSGLLQQAFPQAKVVATPEVVARMKGEISPQRLESLWNKLFPGQIPTDLRVAEPLTEPELEIEGEKLLVVKTGHTDTNDSTTLWVPSIGLAVTGDAVYANTHPYLGESGSKESRLEWIAALDKIAALHPRSVVGGHSDPSRGFDPSAIAETKAYLEAFDRLSEETSTAEELYNRILQLYPGRLNPGSAWAGAILVKK</sequence>
<keyword evidence="3" id="KW-1185">Reference proteome</keyword>
<name>A0A9Q8QAS4_9HYPO</name>
<dbReference type="EMBL" id="CP086355">
    <property type="protein sequence ID" value="UNI17154.1"/>
    <property type="molecule type" value="Genomic_DNA"/>
</dbReference>
<dbReference type="InterPro" id="IPR036866">
    <property type="entry name" value="RibonucZ/Hydroxyglut_hydro"/>
</dbReference>
<dbReference type="RefSeq" id="XP_047840635.1">
    <property type="nucleotide sequence ID" value="XM_047984661.1"/>
</dbReference>